<dbReference type="STRING" id="1531966.A0A0A1TDT6"/>
<feature type="transmembrane region" description="Helical" evidence="17">
    <location>
        <begin position="417"/>
        <end position="440"/>
    </location>
</feature>
<feature type="compositionally biased region" description="Acidic residues" evidence="16">
    <location>
        <begin position="625"/>
        <end position="634"/>
    </location>
</feature>
<dbReference type="InterPro" id="IPR053976">
    <property type="entry name" value="PFF1_TM"/>
</dbReference>
<evidence type="ECO:0000256" key="13">
    <source>
        <dbReference type="ARBA" id="ARBA00023136"/>
    </source>
</evidence>
<dbReference type="InterPro" id="IPR045175">
    <property type="entry name" value="M28_fam"/>
</dbReference>
<evidence type="ECO:0000256" key="8">
    <source>
        <dbReference type="ARBA" id="ARBA00022723"/>
    </source>
</evidence>
<feature type="transmembrane region" description="Helical" evidence="17">
    <location>
        <begin position="701"/>
        <end position="728"/>
    </location>
</feature>
<evidence type="ECO:0000256" key="6">
    <source>
        <dbReference type="ARBA" id="ARBA00022670"/>
    </source>
</evidence>
<dbReference type="InterPro" id="IPR007484">
    <property type="entry name" value="Peptidase_M28"/>
</dbReference>
<accession>A0A0A1TDT6</accession>
<keyword evidence="9 15" id="KW-0378">Hydrolase</keyword>
<evidence type="ECO:0000259" key="19">
    <source>
        <dbReference type="Pfam" id="PF22250"/>
    </source>
</evidence>
<organism evidence="21 22">
    <name type="scientific">[Torrubiella] hemipterigena</name>
    <dbReference type="NCBI Taxonomy" id="1531966"/>
    <lineage>
        <taxon>Eukaryota</taxon>
        <taxon>Fungi</taxon>
        <taxon>Dikarya</taxon>
        <taxon>Ascomycota</taxon>
        <taxon>Pezizomycotina</taxon>
        <taxon>Sordariomycetes</taxon>
        <taxon>Hypocreomycetidae</taxon>
        <taxon>Hypocreales</taxon>
        <taxon>Clavicipitaceae</taxon>
        <taxon>Clavicipitaceae incertae sedis</taxon>
        <taxon>'Torrubiella' clade</taxon>
    </lineage>
</organism>
<keyword evidence="5" id="KW-0926">Vacuole</keyword>
<comment type="similarity">
    <text evidence="4 15">Belongs to the peptidase M28 family.</text>
</comment>
<evidence type="ECO:0000256" key="5">
    <source>
        <dbReference type="ARBA" id="ARBA00022554"/>
    </source>
</evidence>
<dbReference type="EC" id="3.4.-.-" evidence="15"/>
<evidence type="ECO:0000256" key="12">
    <source>
        <dbReference type="ARBA" id="ARBA00023049"/>
    </source>
</evidence>
<feature type="transmembrane region" description="Helical" evidence="17">
    <location>
        <begin position="740"/>
        <end position="760"/>
    </location>
</feature>
<evidence type="ECO:0000313" key="21">
    <source>
        <dbReference type="EMBL" id="CEJ92919.1"/>
    </source>
</evidence>
<keyword evidence="14" id="KW-0325">Glycoprotein</keyword>
<feature type="transmembrane region" description="Helical" evidence="17">
    <location>
        <begin position="14"/>
        <end position="32"/>
    </location>
</feature>
<dbReference type="GO" id="GO:0046872">
    <property type="term" value="F:metal ion binding"/>
    <property type="evidence" value="ECO:0007669"/>
    <property type="project" value="UniProtKB-KW"/>
</dbReference>
<feature type="transmembrane region" description="Helical" evidence="17">
    <location>
        <begin position="566"/>
        <end position="590"/>
    </location>
</feature>
<feature type="transmembrane region" description="Helical" evidence="17">
    <location>
        <begin position="766"/>
        <end position="789"/>
    </location>
</feature>
<evidence type="ECO:0000256" key="16">
    <source>
        <dbReference type="SAM" id="MobiDB-lite"/>
    </source>
</evidence>
<dbReference type="EMBL" id="CDHN01000005">
    <property type="protein sequence ID" value="CEJ92919.1"/>
    <property type="molecule type" value="Genomic_DNA"/>
</dbReference>
<name>A0A0A1TDT6_9HYPO</name>
<evidence type="ECO:0000256" key="17">
    <source>
        <dbReference type="SAM" id="Phobius"/>
    </source>
</evidence>
<dbReference type="GO" id="GO:0006508">
    <property type="term" value="P:proteolysis"/>
    <property type="evidence" value="ECO:0007669"/>
    <property type="project" value="UniProtKB-KW"/>
</dbReference>
<keyword evidence="7 17" id="KW-0812">Transmembrane</keyword>
<dbReference type="Proteomes" id="UP000039046">
    <property type="component" value="Unassembled WGS sequence"/>
</dbReference>
<comment type="subcellular location">
    <subcellularLocation>
        <location evidence="3">Vacuole membrane</location>
        <topology evidence="3">Multi-pass membrane protein</topology>
    </subcellularLocation>
</comment>
<keyword evidence="11 17" id="KW-1133">Transmembrane helix</keyword>
<evidence type="ECO:0000256" key="4">
    <source>
        <dbReference type="ARBA" id="ARBA00010918"/>
    </source>
</evidence>
<dbReference type="Gene3D" id="3.40.630.10">
    <property type="entry name" value="Zn peptidases"/>
    <property type="match status" value="1"/>
</dbReference>
<comment type="cofactor">
    <cofactor evidence="1">
        <name>Zn(2+)</name>
        <dbReference type="ChEBI" id="CHEBI:29105"/>
    </cofactor>
</comment>
<dbReference type="InterPro" id="IPR048024">
    <property type="entry name" value="Fxna-like_M28_dom"/>
</dbReference>
<dbReference type="GO" id="GO:0005774">
    <property type="term" value="C:vacuolar membrane"/>
    <property type="evidence" value="ECO:0007669"/>
    <property type="project" value="UniProtKB-SubCell"/>
</dbReference>
<dbReference type="SUPFAM" id="SSF53187">
    <property type="entry name" value="Zn-dependent exopeptidases"/>
    <property type="match status" value="1"/>
</dbReference>
<feature type="domain" description="Vacuolar membrane protease transmembrane" evidence="20">
    <location>
        <begin position="472"/>
        <end position="763"/>
    </location>
</feature>
<feature type="domain" description="Peptidase M28" evidence="18">
    <location>
        <begin position="190"/>
        <end position="366"/>
    </location>
</feature>
<dbReference type="Pfam" id="PF04389">
    <property type="entry name" value="Peptidase_M28"/>
    <property type="match status" value="1"/>
</dbReference>
<evidence type="ECO:0000256" key="7">
    <source>
        <dbReference type="ARBA" id="ARBA00022692"/>
    </source>
</evidence>
<sequence>MANLNPFAFRPGPVSFWSTVVYFGLILALIYVHETVPSPPAESKLPAGVNLTAAWADLQAITKAFHPFNTHENDDVRDYIISRSKDILDKNGVKYTVDQSGGVVWPAAHVASTPRSAPVHALDKLPGVTLFDDQVSNVTFTDGGLDTLAQGPLKIQYFEGNNFYAYIHGKKDPEGDWWHLEGAFDTFQNEGGVLLSCHFDSVSTGYGATDDGMSCVSLLQLLDHFTTDGNQPNHGIVILFNNAEEDGLLGARAFGYSPILKLCHTFINLEGAGAGGRAMLFRTTDLETAQAYGVSPHPFGSVIAADAFKRGIIQSGTDYQVFASSFGQRGLDVAFYTPRSRYHTEDDDTRHTSTRSIWHMLSAALATTKRLDELSESVFSGDRSDGRKDLIQNGKSTEGVWFDFFGRAWAALSLRGLFAWTLTLLIATPLILFVVTVILLKQDKYYFFAGDVPGDPTTAEETFRVGGWRGFFRFPLAAGFASMVTIGLALLLAKVNPLVMYSSGYSVWAMVISSFYLSYWLVSGGASYVRPTALHRGFTLIWLFIITWAAQIFVAVAEDRMGLGSFYFMAFFHSSVFVALLVSLLEMFALPGRADFALYLRNADVPGSPYLDAIRSNIDDAHDDIPDEEVEPTEETPLRAEEPGYGSGEAEEPTTFTSTYRRARARAAEDDDESRRTSDIKLYEPYQGEQSWSGKLPSWTWLLQLAVLAPVHIILVGSLGLVQTAAMAQTGVDGSDMKTTLIGIATISILLLLPLTPFIHRVRSRVPTLLFLILVGTLTYNLMAFPFSVNYRFKYYFQQVIDVDTKSNTVSLYGLEDQLRQVISTLPAAAGQEITCGSSERSGTCKFDASSVPPNVVEGVDVGDLMKASLTRGPDGRSALLEVDAVDSRTCSLGFSRPVYGFEVEGAAPRDTRVGRDPRMGFTTARLWRRRWEGPWKVVLEIAGPSDNHKEPLEVEIRCAYSDVNEVRKIPAFGELQRFAPAWSVPMKYSVGLVDVRKTVKL</sequence>
<feature type="region of interest" description="Disordered" evidence="16">
    <location>
        <begin position="622"/>
        <end position="677"/>
    </location>
</feature>
<proteinExistence type="inferred from homology"/>
<dbReference type="OrthoDB" id="76293at2759"/>
<feature type="transmembrane region" description="Helical" evidence="17">
    <location>
        <begin position="534"/>
        <end position="554"/>
    </location>
</feature>
<evidence type="ECO:0000256" key="14">
    <source>
        <dbReference type="ARBA" id="ARBA00023180"/>
    </source>
</evidence>
<feature type="domain" description="Vacuolar membrane protease C-terminal" evidence="19">
    <location>
        <begin position="794"/>
        <end position="996"/>
    </location>
</feature>
<dbReference type="PANTHER" id="PTHR12147">
    <property type="entry name" value="METALLOPEPTIDASE M28 FAMILY MEMBER"/>
    <property type="match status" value="1"/>
</dbReference>
<keyword evidence="8 15" id="KW-0479">Metal-binding</keyword>
<evidence type="ECO:0000256" key="11">
    <source>
        <dbReference type="ARBA" id="ARBA00022989"/>
    </source>
</evidence>
<dbReference type="CDD" id="cd03875">
    <property type="entry name" value="M28_Fxna_like"/>
    <property type="match status" value="1"/>
</dbReference>
<evidence type="ECO:0000259" key="20">
    <source>
        <dbReference type="Pfam" id="PF22251"/>
    </source>
</evidence>
<evidence type="ECO:0000256" key="15">
    <source>
        <dbReference type="RuleBase" id="RU361240"/>
    </source>
</evidence>
<dbReference type="Pfam" id="PF22250">
    <property type="entry name" value="PFF1_C"/>
    <property type="match status" value="1"/>
</dbReference>
<protein>
    <recommendedName>
        <fullName evidence="15">Peptide hydrolase</fullName>
        <ecNumber evidence="15">3.4.-.-</ecNumber>
    </recommendedName>
</protein>
<evidence type="ECO:0000256" key="3">
    <source>
        <dbReference type="ARBA" id="ARBA00004128"/>
    </source>
</evidence>
<keyword evidence="12" id="KW-0482">Metalloprotease</keyword>
<feature type="transmembrane region" description="Helical" evidence="17">
    <location>
        <begin position="505"/>
        <end position="522"/>
    </location>
</feature>
<gene>
    <name evidence="21" type="ORF">VHEMI08546</name>
</gene>
<keyword evidence="13 17" id="KW-0472">Membrane</keyword>
<feature type="transmembrane region" description="Helical" evidence="17">
    <location>
        <begin position="471"/>
        <end position="493"/>
    </location>
</feature>
<dbReference type="InterPro" id="IPR053975">
    <property type="entry name" value="PFF1_C"/>
</dbReference>
<dbReference type="HOGENOM" id="CLU_006412_1_0_1"/>
<keyword evidence="6 15" id="KW-0645">Protease</keyword>
<evidence type="ECO:0000256" key="1">
    <source>
        <dbReference type="ARBA" id="ARBA00001947"/>
    </source>
</evidence>
<dbReference type="AlphaFoldDB" id="A0A0A1TDT6"/>
<comment type="function">
    <text evidence="2">May be involved in vacuolar sorting and osmoregulation.</text>
</comment>
<dbReference type="FunFam" id="3.40.630.10:FF:000057">
    <property type="entry name" value="Vacuolar membrane protease"/>
    <property type="match status" value="1"/>
</dbReference>
<evidence type="ECO:0000256" key="2">
    <source>
        <dbReference type="ARBA" id="ARBA00003273"/>
    </source>
</evidence>
<dbReference type="GO" id="GO:0008235">
    <property type="term" value="F:metalloexopeptidase activity"/>
    <property type="evidence" value="ECO:0007669"/>
    <property type="project" value="InterPro"/>
</dbReference>
<dbReference type="Pfam" id="PF22251">
    <property type="entry name" value="PFF1_TM"/>
    <property type="match status" value="1"/>
</dbReference>
<evidence type="ECO:0000259" key="18">
    <source>
        <dbReference type="Pfam" id="PF04389"/>
    </source>
</evidence>
<dbReference type="PANTHER" id="PTHR12147:SF58">
    <property type="entry name" value="VACUOLAR MEMBRANE PROTEASE"/>
    <property type="match status" value="1"/>
</dbReference>
<evidence type="ECO:0000256" key="10">
    <source>
        <dbReference type="ARBA" id="ARBA00022833"/>
    </source>
</evidence>
<evidence type="ECO:0000313" key="22">
    <source>
        <dbReference type="Proteomes" id="UP000039046"/>
    </source>
</evidence>
<evidence type="ECO:0000256" key="9">
    <source>
        <dbReference type="ARBA" id="ARBA00022801"/>
    </source>
</evidence>
<reference evidence="21 22" key="1">
    <citation type="journal article" date="2015" name="Genome Announc.">
        <title>Draft Genome Sequence and Gene Annotation of the Entomopathogenic Fungus Verticillium hemipterigenum.</title>
        <authorList>
            <person name="Horn F."/>
            <person name="Habel A."/>
            <person name="Scharf D.H."/>
            <person name="Dworschak J."/>
            <person name="Brakhage A.A."/>
            <person name="Guthke R."/>
            <person name="Hertweck C."/>
            <person name="Linde J."/>
        </authorList>
    </citation>
    <scope>NUCLEOTIDE SEQUENCE [LARGE SCALE GENOMIC DNA]</scope>
</reference>
<keyword evidence="10 15" id="KW-0862">Zinc</keyword>
<keyword evidence="22" id="KW-1185">Reference proteome</keyword>